<comment type="caution">
    <text evidence="12">The sequence shown here is derived from an EMBL/GenBank/DDBJ whole genome shotgun (WGS) entry which is preliminary data.</text>
</comment>
<keyword evidence="13" id="KW-1185">Reference proteome</keyword>
<evidence type="ECO:0000313" key="13">
    <source>
        <dbReference type="Proteomes" id="UP000243797"/>
    </source>
</evidence>
<sequence length="1159" mass="133015">MDQLGSDMLVDSDYDEKQQDAVAVISTPDDSMDEPEQEPRADNFDAMKERWMPQLPDLEVEAEATHTWEIEGWRTLPKRTHGPMFQAGGHPWRILFFPAGNNASESVSFYLEQGFDQEQPPENWYACVQFMLVLWNPSDPTIYLHHEANHRFTQEEGDWGFTRFAEKSKIFATKFDDKERPLVENDSAKVTAYVRIIKDPTGVLWHNFNNYDSKKETGMVGLRNQGATCYLNSLLQSLYFTNAFRRAVYQIPTEGEQDPRNSSAWALQRLFYRLQTDPLAVGTAELTQSFGWESRQIFEQQDVQELSRILMEKMEEKMKGTEAENALAQMFVGKMKTYLKCINVDYESSRIEDFWDLQLNVSGCKALDDSFKNYVEVETLEGDNKYHAEGFGLQDAKKGVIFESFPQVLHLQLKRFEYDFQRDMMVKVNDRYEFPEVWDASPYLSDTADKSEPYIYNLHGVLVHSGDMNAGHYYAFIKPTKDGDFYKFDDDRVTKATKREAMEENFGGDYGTNGVGGGLKMQNPFSRTWSTKRSMSAYMLVYVRESKVDQILFDNDKISPPEHLPIRLAEEKATLERRRKEREEAHLYMNVQVATDANFKSWQGFDIVSWENQDEEDPSMPKPMRVLKAMSIANFVKLYAEESGEDAETLRPWVVVNRQNGTKRPDQPISLMTMTLEEAAIKYGNRQAFFKIWMEKKVKSSDGTVTWDSEAQTNGAAEKKPMVIFLKHFDVEQQELKGAGHAYMSPDARVMDLATPILELMGWEQGKTNLKLFEEIKPNFVETMKPKQTLIQSELQDGDIVCFQKHYTDDEIRAIQQKSPSAYLEAPAFYDYLLNRIVVHFAPKPSAPQGFKLEPEDDYAFSLYLSKKDTYDNLAVKVAEHLSKTSGSTVDATHLRFTTINVQSQRPRAVVKRTPTVNMTSILFGSASGYASYGYSNQSQDSLYYEVLEMSLADLEQRKIVKVLWLPDGVTKEEQYDILVPKQGTMADVLPILAKKASIPDDKVEKVRLLEAHSGKIQKLVAPNLPVANINEFCTIYAEVTPEDQASIAEDSPDRLTCAFHYEKDPSKTHNVPFVFLLKEGEIFKETKERLSKRTGIKGKAFEKIKFAVIRGGQAYARPVYVDEEDVLSEKMQSDDQLGLEHANKTRNTWAQPERLNIR</sequence>
<dbReference type="InterPro" id="IPR050164">
    <property type="entry name" value="Peptidase_C19"/>
</dbReference>
<evidence type="ECO:0000256" key="7">
    <source>
        <dbReference type="ARBA" id="ARBA00022801"/>
    </source>
</evidence>
<gene>
    <name evidence="12" type="ORF">CAC42_225</name>
</gene>
<protein>
    <recommendedName>
        <fullName evidence="4">ubiquitinyl hydrolase 1</fullName>
        <ecNumber evidence="4">3.4.19.12</ecNumber>
    </recommendedName>
</protein>
<dbReference type="Gene3D" id="3.90.70.10">
    <property type="entry name" value="Cysteine proteinases"/>
    <property type="match status" value="1"/>
</dbReference>
<dbReference type="PROSITE" id="PS50235">
    <property type="entry name" value="USP_3"/>
    <property type="match status" value="1"/>
</dbReference>
<keyword evidence="8" id="KW-0788">Thiol protease</keyword>
<dbReference type="InterPro" id="IPR024729">
    <property type="entry name" value="USP7_ICP0-binding_dom"/>
</dbReference>
<dbReference type="GO" id="GO:0016579">
    <property type="term" value="P:protein deubiquitination"/>
    <property type="evidence" value="ECO:0007669"/>
    <property type="project" value="InterPro"/>
</dbReference>
<dbReference type="PANTHER" id="PTHR24006">
    <property type="entry name" value="UBIQUITIN CARBOXYL-TERMINAL HYDROLASE"/>
    <property type="match status" value="1"/>
</dbReference>
<evidence type="ECO:0000256" key="1">
    <source>
        <dbReference type="ARBA" id="ARBA00000707"/>
    </source>
</evidence>
<evidence type="ECO:0000313" key="12">
    <source>
        <dbReference type="EMBL" id="PNS16491.1"/>
    </source>
</evidence>
<comment type="subcellular location">
    <subcellularLocation>
        <location evidence="2">Nucleus</location>
    </subcellularLocation>
</comment>
<dbReference type="Pfam" id="PF22486">
    <property type="entry name" value="MATH_2"/>
    <property type="match status" value="1"/>
</dbReference>
<keyword evidence="7" id="KW-0378">Hydrolase</keyword>
<proteinExistence type="inferred from homology"/>
<dbReference type="Proteomes" id="UP000243797">
    <property type="component" value="Unassembled WGS sequence"/>
</dbReference>
<feature type="domain" description="USP" evidence="11">
    <location>
        <begin position="220"/>
        <end position="545"/>
    </location>
</feature>
<dbReference type="CDD" id="cd02659">
    <property type="entry name" value="peptidase_C19C"/>
    <property type="match status" value="1"/>
</dbReference>
<dbReference type="Gene3D" id="2.60.210.10">
    <property type="entry name" value="Apoptosis, Tumor Necrosis Factor Receptor Associated Protein 2, Chain A"/>
    <property type="match status" value="1"/>
</dbReference>
<keyword evidence="5" id="KW-0645">Protease</keyword>
<dbReference type="PANTHER" id="PTHR24006:SF644">
    <property type="entry name" value="UBIQUITIN CARBOXYL-TERMINAL HYDROLASE 7"/>
    <property type="match status" value="1"/>
</dbReference>
<accession>A0A2K1QNA6</accession>
<dbReference type="InterPro" id="IPR038765">
    <property type="entry name" value="Papain-like_cys_pep_sf"/>
</dbReference>
<dbReference type="GO" id="GO:0004843">
    <property type="term" value="F:cysteine-type deubiquitinase activity"/>
    <property type="evidence" value="ECO:0007669"/>
    <property type="project" value="UniProtKB-EC"/>
</dbReference>
<dbReference type="PROSITE" id="PS50144">
    <property type="entry name" value="MATH"/>
    <property type="match status" value="1"/>
</dbReference>
<dbReference type="InterPro" id="IPR029346">
    <property type="entry name" value="USP_C"/>
</dbReference>
<evidence type="ECO:0000259" key="11">
    <source>
        <dbReference type="PROSITE" id="PS50235"/>
    </source>
</evidence>
<reference evidence="12 13" key="1">
    <citation type="submission" date="2017-06" db="EMBL/GenBank/DDBJ databases">
        <title>Draft genome sequence of a variant of Elsinoe murrayae.</title>
        <authorList>
            <person name="Cheng Q."/>
        </authorList>
    </citation>
    <scope>NUCLEOTIDE SEQUENCE [LARGE SCALE GENOMIC DNA]</scope>
    <source>
        <strain evidence="12 13">CQ-2017a</strain>
    </source>
</reference>
<evidence type="ECO:0000256" key="8">
    <source>
        <dbReference type="ARBA" id="ARBA00022807"/>
    </source>
</evidence>
<dbReference type="Gene3D" id="3.10.20.90">
    <property type="entry name" value="Phosphatidylinositol 3-kinase Catalytic Subunit, Chain A, domain 1"/>
    <property type="match status" value="2"/>
</dbReference>
<dbReference type="OrthoDB" id="289038at2759"/>
<dbReference type="SUPFAM" id="SSF54001">
    <property type="entry name" value="Cysteine proteinases"/>
    <property type="match status" value="1"/>
</dbReference>
<dbReference type="InterPro" id="IPR002083">
    <property type="entry name" value="MATH/TRAF_dom"/>
</dbReference>
<dbReference type="Pfam" id="PF12436">
    <property type="entry name" value="USP7_ICP0_bdg"/>
    <property type="match status" value="1"/>
</dbReference>
<name>A0A2K1QNA6_9PEZI</name>
<comment type="similarity">
    <text evidence="3">Belongs to the peptidase C19 family.</text>
</comment>
<dbReference type="STRING" id="2082308.A0A2K1QNA6"/>
<dbReference type="FunFam" id="3.90.70.10:FF:000005">
    <property type="entry name" value="Ubiquitin carboxyl-terminal hydrolase 7"/>
    <property type="match status" value="1"/>
</dbReference>
<evidence type="ECO:0000256" key="6">
    <source>
        <dbReference type="ARBA" id="ARBA00022786"/>
    </source>
</evidence>
<dbReference type="SUPFAM" id="SSF49599">
    <property type="entry name" value="TRAF domain-like"/>
    <property type="match status" value="1"/>
</dbReference>
<dbReference type="InterPro" id="IPR018200">
    <property type="entry name" value="USP_CS"/>
</dbReference>
<evidence type="ECO:0000259" key="10">
    <source>
        <dbReference type="PROSITE" id="PS50144"/>
    </source>
</evidence>
<dbReference type="GO" id="GO:0004175">
    <property type="term" value="F:endopeptidase activity"/>
    <property type="evidence" value="ECO:0007669"/>
    <property type="project" value="UniProtKB-ARBA"/>
</dbReference>
<dbReference type="GO" id="GO:0006508">
    <property type="term" value="P:proteolysis"/>
    <property type="evidence" value="ECO:0007669"/>
    <property type="project" value="UniProtKB-KW"/>
</dbReference>
<evidence type="ECO:0000256" key="4">
    <source>
        <dbReference type="ARBA" id="ARBA00012759"/>
    </source>
</evidence>
<evidence type="ECO:0000256" key="5">
    <source>
        <dbReference type="ARBA" id="ARBA00022670"/>
    </source>
</evidence>
<evidence type="ECO:0000256" key="2">
    <source>
        <dbReference type="ARBA" id="ARBA00004123"/>
    </source>
</evidence>
<dbReference type="InParanoid" id="A0A2K1QNA6"/>
<dbReference type="GO" id="GO:0031647">
    <property type="term" value="P:regulation of protein stability"/>
    <property type="evidence" value="ECO:0007669"/>
    <property type="project" value="TreeGrafter"/>
</dbReference>
<dbReference type="EC" id="3.4.19.12" evidence="4"/>
<dbReference type="InterPro" id="IPR008974">
    <property type="entry name" value="TRAF-like"/>
</dbReference>
<dbReference type="EMBL" id="NKHZ01000057">
    <property type="protein sequence ID" value="PNS16491.1"/>
    <property type="molecule type" value="Genomic_DNA"/>
</dbReference>
<comment type="catalytic activity">
    <reaction evidence="1">
        <text>Thiol-dependent hydrolysis of ester, thioester, amide, peptide and isopeptide bonds formed by the C-terminal Gly of ubiquitin (a 76-residue protein attached to proteins as an intracellular targeting signal).</text>
        <dbReference type="EC" id="3.4.19.12"/>
    </reaction>
</comment>
<dbReference type="PROSITE" id="PS00973">
    <property type="entry name" value="USP_2"/>
    <property type="match status" value="1"/>
</dbReference>
<keyword evidence="6" id="KW-0833">Ubl conjugation pathway</keyword>
<dbReference type="InterPro" id="IPR001394">
    <property type="entry name" value="Peptidase_C19_UCH"/>
</dbReference>
<dbReference type="AlphaFoldDB" id="A0A2K1QNA6"/>
<dbReference type="FunCoup" id="A0A2K1QNA6">
    <property type="interactions" value="1351"/>
</dbReference>
<dbReference type="GO" id="GO:0005829">
    <property type="term" value="C:cytosol"/>
    <property type="evidence" value="ECO:0007669"/>
    <property type="project" value="TreeGrafter"/>
</dbReference>
<keyword evidence="9" id="KW-0539">Nucleus</keyword>
<dbReference type="InterPro" id="IPR028889">
    <property type="entry name" value="USP"/>
</dbReference>
<organism evidence="12 13">
    <name type="scientific">Sphaceloma murrayae</name>
    <dbReference type="NCBI Taxonomy" id="2082308"/>
    <lineage>
        <taxon>Eukaryota</taxon>
        <taxon>Fungi</taxon>
        <taxon>Dikarya</taxon>
        <taxon>Ascomycota</taxon>
        <taxon>Pezizomycotina</taxon>
        <taxon>Dothideomycetes</taxon>
        <taxon>Dothideomycetidae</taxon>
        <taxon>Myriangiales</taxon>
        <taxon>Elsinoaceae</taxon>
        <taxon>Sphaceloma</taxon>
    </lineage>
</organism>
<evidence type="ECO:0000256" key="9">
    <source>
        <dbReference type="ARBA" id="ARBA00023242"/>
    </source>
</evidence>
<dbReference type="PROSITE" id="PS00972">
    <property type="entry name" value="USP_1"/>
    <property type="match status" value="1"/>
</dbReference>
<evidence type="ECO:0000256" key="3">
    <source>
        <dbReference type="ARBA" id="ARBA00009085"/>
    </source>
</evidence>
<dbReference type="Pfam" id="PF00443">
    <property type="entry name" value="UCH"/>
    <property type="match status" value="1"/>
</dbReference>
<dbReference type="Pfam" id="PF14533">
    <property type="entry name" value="USP7_C2"/>
    <property type="match status" value="1"/>
</dbReference>
<dbReference type="GO" id="GO:0140492">
    <property type="term" value="F:metal-dependent deubiquitinase activity"/>
    <property type="evidence" value="ECO:0007669"/>
    <property type="project" value="UniProtKB-ARBA"/>
</dbReference>
<dbReference type="FunFam" id="2.60.210.10:FF:000011">
    <property type="entry name" value="Ubiquitin carboxyl-terminal hydrolase 7"/>
    <property type="match status" value="1"/>
</dbReference>
<dbReference type="GO" id="GO:0005634">
    <property type="term" value="C:nucleus"/>
    <property type="evidence" value="ECO:0007669"/>
    <property type="project" value="UniProtKB-SubCell"/>
</dbReference>
<feature type="domain" description="MATH" evidence="10">
    <location>
        <begin position="63"/>
        <end position="194"/>
    </location>
</feature>